<evidence type="ECO:0000313" key="2">
    <source>
        <dbReference type="EMBL" id="ANN64277.1"/>
    </source>
</evidence>
<dbReference type="RefSeq" id="WP_020064005.1">
    <property type="nucleotide sequence ID" value="NZ_CP015910.2"/>
</dbReference>
<reference evidence="3" key="2">
    <citation type="journal article" date="2017" name="Genome Announc.">
        <title>Correction for Mirajkar et al., Complete Genome Sequence of Brachyspira hyodysenteriae Type Strain B78 (ATCC 27164).</title>
        <authorList>
            <person name="Mirajkar N.S."/>
            <person name="Johnson T.J."/>
            <person name="Gebhart C.J."/>
        </authorList>
    </citation>
    <scope>NUCLEOTIDE SEQUENCE [LARGE SCALE GENOMIC DNA]</scope>
    <source>
        <strain evidence="3">B78</strain>
    </source>
</reference>
<feature type="transmembrane region" description="Helical" evidence="1">
    <location>
        <begin position="650"/>
        <end position="672"/>
    </location>
</feature>
<accession>A0A3B6VT84</accession>
<feature type="transmembrane region" description="Helical" evidence="1">
    <location>
        <begin position="678"/>
        <end position="699"/>
    </location>
</feature>
<feature type="transmembrane region" description="Helical" evidence="1">
    <location>
        <begin position="245"/>
        <end position="266"/>
    </location>
</feature>
<keyword evidence="3" id="KW-1185">Reference proteome</keyword>
<feature type="transmembrane region" description="Helical" evidence="1">
    <location>
        <begin position="278"/>
        <end position="300"/>
    </location>
</feature>
<feature type="transmembrane region" description="Helical" evidence="1">
    <location>
        <begin position="607"/>
        <end position="630"/>
    </location>
</feature>
<keyword evidence="1" id="KW-1133">Transmembrane helix</keyword>
<dbReference type="AlphaFoldDB" id="A0A3B6VT84"/>
<keyword evidence="1" id="KW-0812">Transmembrane</keyword>
<proteinExistence type="predicted"/>
<gene>
    <name evidence="2" type="ORF">BHYOB78_10465</name>
</gene>
<dbReference type="KEGG" id="bhd:BHYOB78_10465"/>
<dbReference type="OrthoDB" id="305048at2"/>
<evidence type="ECO:0000313" key="3">
    <source>
        <dbReference type="Proteomes" id="UP000092328"/>
    </source>
</evidence>
<evidence type="ECO:0008006" key="4">
    <source>
        <dbReference type="Google" id="ProtNLM"/>
    </source>
</evidence>
<dbReference type="Proteomes" id="UP000092328">
    <property type="component" value="Chromosome"/>
</dbReference>
<protein>
    <recommendedName>
        <fullName evidence="4">MacB-like periplasmic core domain-containing protein</fullName>
    </recommendedName>
</protein>
<name>A0A3B6VT84_BRAHO</name>
<evidence type="ECO:0000256" key="1">
    <source>
        <dbReference type="SAM" id="Phobius"/>
    </source>
</evidence>
<keyword evidence="1" id="KW-0472">Membrane</keyword>
<reference evidence="3" key="1">
    <citation type="journal article" date="2016" name="Genome Announc.">
        <title>Complete Genome Sequence of Brachyspira hyodysenteriae Type Strain B78 (ATCC 27164).</title>
        <authorList>
            <person name="Mirajkar N.S."/>
            <person name="Johnson T.J."/>
            <person name="Gebhart C.J."/>
        </authorList>
    </citation>
    <scope>NUCLEOTIDE SEQUENCE [LARGE SCALE GENOMIC DNA]</scope>
    <source>
        <strain evidence="3">B78</strain>
    </source>
</reference>
<dbReference type="EMBL" id="CP015910">
    <property type="protein sequence ID" value="ANN64277.1"/>
    <property type="molecule type" value="Genomic_DNA"/>
</dbReference>
<sequence length="700" mass="80245">MKKINILVCLISIVITFTALFSLSYLAKNDSDTSLSNINIMNSTYKESRDYILDDYYIFDYSNKEQKLREIFKSGPITSRLKYRASLISHLGEEEIVINGIDIKNDNEVFGILNNNILENFNTDNSIIISKSIASVLDVNTNDTIILKLITKTGHYNAEEYNIIEVSDKLNYNYALIDINNLNNFVGLENAATEIYVKNNISYKKIIDYNNDIKQIFGDDFGAYSKKDVLADDYKSNENYSKYKIYIILIYLFTLLSVFIFINSYTIYSYKELLKSKLLYSVIGFVISFIIYIFILFYKGEFVFDYIYPLLLIVNILSVISSNVKYQVWEKVFLQDEEYKKNKNILIIFGLVCTYTIVFLVLYASFFVFANQSNQNSDNKSSEKIVRIVKNNTSRNTFLFNGSIDFSTNNAVSNDINNSITNLLFKEISSYDEYADIETVLTFPVGVVIRTGSIYSRVYAYDKNILENGMSVSNIIVEGEMFESPKREIIIGKDLANYLNLKIGDALSLIAKASRGWLETGYFYVSGIYDLKDKNYDIIGDVTAMNSFIYLKEGDKSPYNESIIVFSDNDDIYSLLNGSEIINNNDLKIVSADKVYYMENSSSIRNITILLIIVLAFSLSLLSASVLSIFHRRLSKFINTWNKSLLLNGLYSLSFIISLILSILMIFIFMIFSIKLVLFSICIVLLSFVLSLLISNYNYI</sequence>
<feature type="transmembrane region" description="Helical" evidence="1">
    <location>
        <begin position="306"/>
        <end position="324"/>
    </location>
</feature>
<feature type="transmembrane region" description="Helical" evidence="1">
    <location>
        <begin position="345"/>
        <end position="370"/>
    </location>
</feature>
<organism evidence="2 3">
    <name type="scientific">Brachyspira hyodysenteriae ATCC 27164</name>
    <dbReference type="NCBI Taxonomy" id="1266923"/>
    <lineage>
        <taxon>Bacteria</taxon>
        <taxon>Pseudomonadati</taxon>
        <taxon>Spirochaetota</taxon>
        <taxon>Spirochaetia</taxon>
        <taxon>Brachyspirales</taxon>
        <taxon>Brachyspiraceae</taxon>
        <taxon>Brachyspira</taxon>
    </lineage>
</organism>